<dbReference type="PROSITE" id="PS00197">
    <property type="entry name" value="2FE2S_FER_1"/>
    <property type="match status" value="1"/>
</dbReference>
<reference evidence="1" key="1">
    <citation type="journal article" date="2014" name="Front. Microbiol.">
        <title>High frequency of phylogenetically diverse reductive dehalogenase-homologous genes in deep subseafloor sedimentary metagenomes.</title>
        <authorList>
            <person name="Kawai M."/>
            <person name="Futagami T."/>
            <person name="Toyoda A."/>
            <person name="Takaki Y."/>
            <person name="Nishi S."/>
            <person name="Hori S."/>
            <person name="Arai W."/>
            <person name="Tsubouchi T."/>
            <person name="Morono Y."/>
            <person name="Uchiyama I."/>
            <person name="Ito T."/>
            <person name="Fujiyama A."/>
            <person name="Inagaki F."/>
            <person name="Takami H."/>
        </authorList>
    </citation>
    <scope>NUCLEOTIDE SEQUENCE</scope>
    <source>
        <strain evidence="1">Expedition CK06-06</strain>
    </source>
</reference>
<organism evidence="1">
    <name type="scientific">marine sediment metagenome</name>
    <dbReference type="NCBI Taxonomy" id="412755"/>
    <lineage>
        <taxon>unclassified sequences</taxon>
        <taxon>metagenomes</taxon>
        <taxon>ecological metagenomes</taxon>
    </lineage>
</organism>
<proteinExistence type="predicted"/>
<dbReference type="InterPro" id="IPR006058">
    <property type="entry name" value="2Fe2S_fd_BS"/>
</dbReference>
<accession>X0YB14</accession>
<feature type="non-terminal residue" evidence="1">
    <location>
        <position position="1"/>
    </location>
</feature>
<evidence type="ECO:0000313" key="1">
    <source>
        <dbReference type="EMBL" id="GAG53040.1"/>
    </source>
</evidence>
<evidence type="ECO:0008006" key="2">
    <source>
        <dbReference type="Google" id="ProtNLM"/>
    </source>
</evidence>
<gene>
    <name evidence="1" type="ORF">S01H1_77870</name>
</gene>
<dbReference type="AlphaFoldDB" id="X0YB14"/>
<dbReference type="EMBL" id="BARS01052370">
    <property type="protein sequence ID" value="GAG53040.1"/>
    <property type="molecule type" value="Genomic_DNA"/>
</dbReference>
<sequence length="122" mass="12887">AARHTEAGLAQGLRALLDGDAVQAVASLTLRGWGRALIGEGRAVEILTNAVLPFFAAGLEPRPGRALALYRELPRPAAYGAVHHLDEAVGGAVRVDARRQQGMLFLLRGYCSQGRCGNCPLS</sequence>
<name>X0YB14_9ZZZZ</name>
<protein>
    <recommendedName>
        <fullName evidence="2">DUF2851 domain-containing protein</fullName>
    </recommendedName>
</protein>
<dbReference type="GO" id="GO:0051537">
    <property type="term" value="F:2 iron, 2 sulfur cluster binding"/>
    <property type="evidence" value="ECO:0007669"/>
    <property type="project" value="InterPro"/>
</dbReference>
<comment type="caution">
    <text evidence="1">The sequence shown here is derived from an EMBL/GenBank/DDBJ whole genome shotgun (WGS) entry which is preliminary data.</text>
</comment>